<gene>
    <name evidence="3" type="ORF">ASU35_11770</name>
</gene>
<organism evidence="3 4">
    <name type="scientific">Acetivibrio ethanolgignens</name>
    <dbReference type="NCBI Taxonomy" id="290052"/>
    <lineage>
        <taxon>Bacteria</taxon>
        <taxon>Bacillati</taxon>
        <taxon>Bacillota</taxon>
        <taxon>Clostridia</taxon>
        <taxon>Eubacteriales</taxon>
        <taxon>Oscillospiraceae</taxon>
        <taxon>Acetivibrio</taxon>
    </lineage>
</organism>
<dbReference type="RefSeq" id="WP_058353005.1">
    <property type="nucleotide sequence ID" value="NZ_CABMMD010000162.1"/>
</dbReference>
<dbReference type="PANTHER" id="PTHR39639:SF1">
    <property type="entry name" value="DUF262 DOMAIN-CONTAINING PROTEIN"/>
    <property type="match status" value="1"/>
</dbReference>
<dbReference type="AlphaFoldDB" id="A0A0V8QDT7"/>
<reference evidence="3 4" key="1">
    <citation type="submission" date="2015-11" db="EMBL/GenBank/DDBJ databases">
        <title>Butyribacter intestini gen. nov., sp. nov., a butyric acid-producing bacterium of the family Lachnospiraceae isolated from the human faeces.</title>
        <authorList>
            <person name="Zou Y."/>
            <person name="Xue W."/>
            <person name="Luo G."/>
            <person name="Lv M."/>
        </authorList>
    </citation>
    <scope>NUCLEOTIDE SEQUENCE [LARGE SCALE GENOMIC DNA]</scope>
    <source>
        <strain evidence="3 4">ACET-33324</strain>
    </source>
</reference>
<dbReference type="EMBL" id="LNAM01000162">
    <property type="protein sequence ID" value="KSV58735.1"/>
    <property type="molecule type" value="Genomic_DNA"/>
</dbReference>
<dbReference type="Proteomes" id="UP000054874">
    <property type="component" value="Unassembled WGS sequence"/>
</dbReference>
<keyword evidence="4" id="KW-1185">Reference proteome</keyword>
<dbReference type="Gene3D" id="3.30.950.30">
    <property type="entry name" value="Schlafen, AAA domain"/>
    <property type="match status" value="1"/>
</dbReference>
<proteinExistence type="predicted"/>
<feature type="domain" description="Schlafen AlbA-2" evidence="2">
    <location>
        <begin position="429"/>
        <end position="579"/>
    </location>
</feature>
<accession>A0A0V8QDT7</accession>
<dbReference type="InterPro" id="IPR007421">
    <property type="entry name" value="Schlafen_AlbA_2_dom"/>
</dbReference>
<dbReference type="OrthoDB" id="9770340at2"/>
<dbReference type="InterPro" id="IPR004919">
    <property type="entry name" value="GmrSD_N"/>
</dbReference>
<evidence type="ECO:0000259" key="2">
    <source>
        <dbReference type="Pfam" id="PF04326"/>
    </source>
</evidence>
<comment type="caution">
    <text evidence="3">The sequence shown here is derived from an EMBL/GenBank/DDBJ whole genome shotgun (WGS) entry which is preliminary data.</text>
</comment>
<evidence type="ECO:0000313" key="3">
    <source>
        <dbReference type="EMBL" id="KSV58735.1"/>
    </source>
</evidence>
<dbReference type="InterPro" id="IPR038461">
    <property type="entry name" value="Schlafen_AlbA_2_dom_sf"/>
</dbReference>
<dbReference type="PANTHER" id="PTHR39639">
    <property type="entry name" value="CHROMOSOME 16, WHOLE GENOME SHOTGUN SEQUENCE"/>
    <property type="match status" value="1"/>
</dbReference>
<dbReference type="Pfam" id="PF03235">
    <property type="entry name" value="GmrSD_N"/>
    <property type="match status" value="1"/>
</dbReference>
<dbReference type="Pfam" id="PF04326">
    <property type="entry name" value="SLFN_AlbA_2"/>
    <property type="match status" value="1"/>
</dbReference>
<protein>
    <submittedName>
        <fullName evidence="3">Uncharacterized protein</fullName>
    </submittedName>
</protein>
<sequence length="582" mass="66565">MNWSARTVSNELRVEGFTIGEIITNYALNRFYVNRRYQRKLVWELKEKKLLIDSLMQGIPISSILISSYTLTDENVSILEIVDGMQRLNAIVSFVLGEFSVVWEGKECYFDQNSNNETFKLLQEGKIQLHEQLLPKEVCYQFCRKQIPAIVTGKDEATVELIFSRINSTGRKISSHDLRQSTAIGEFPDLVRRVASRVRKDYTYDDHICLCDMPKISVGYEKYGFGVDLNTVFWRRHDLINVPNMKESTDEEIIEALIATVLLDGDFRKSKDRLNQLYNKETKLGALIESKVEEIGKGVLEDKFAKTFDTIDMIFNSVHSDFSSFLFANERTSGKDECFKILYLAVYRLLEDGFVIYDYKAVANAIKNAKTFIAKFATKEKVDYREAANAVDNLYNVLRPAFGKEVVRTNTDIEVEIDKRLSYSKIELQMTEFKIGISTFTKNKINRNCISDIAKTLVAMANTSNKEEGYVVVGIANNKEAFDQWYDVFRQQPVIVNQHYVPGIDAEAKKLFSGVDEYARAITKAVKSEPISSKLKDFVLANYEVVDYHGVDLLVFKSKNVGEVSLYADTKFVRQGSSTVRV</sequence>
<feature type="domain" description="GmrSD restriction endonucleases N-terminal" evidence="1">
    <location>
        <begin position="20"/>
        <end position="181"/>
    </location>
</feature>
<evidence type="ECO:0000259" key="1">
    <source>
        <dbReference type="Pfam" id="PF03235"/>
    </source>
</evidence>
<name>A0A0V8QDT7_9FIRM</name>
<evidence type="ECO:0000313" key="4">
    <source>
        <dbReference type="Proteomes" id="UP000054874"/>
    </source>
</evidence>